<keyword evidence="5" id="KW-0648">Protein biosynthesis</keyword>
<dbReference type="AlphaFoldDB" id="A0A9W6SSV2"/>
<dbReference type="SUPFAM" id="SSF53448">
    <property type="entry name" value="Nucleotide-diphospho-sugar transferases"/>
    <property type="match status" value="1"/>
</dbReference>
<dbReference type="Gene3D" id="3.90.550.10">
    <property type="entry name" value="Spore Coat Polysaccharide Biosynthesis Protein SpsA, Chain A"/>
    <property type="match status" value="1"/>
</dbReference>
<evidence type="ECO:0000256" key="8">
    <source>
        <dbReference type="ARBA" id="ARBA00046432"/>
    </source>
</evidence>
<evidence type="ECO:0000259" key="10">
    <source>
        <dbReference type="Pfam" id="PF25084"/>
    </source>
</evidence>
<dbReference type="CDD" id="cd04652">
    <property type="entry name" value="LbH_eIF2B_gamma_C"/>
    <property type="match status" value="1"/>
</dbReference>
<dbReference type="InterPro" id="IPR056764">
    <property type="entry name" value="LbH_EIF2B3/5"/>
</dbReference>
<dbReference type="InterPro" id="IPR051960">
    <property type="entry name" value="eIF2B_gamma"/>
</dbReference>
<dbReference type="InterPro" id="IPR029044">
    <property type="entry name" value="Nucleotide-diphossugar_trans"/>
</dbReference>
<proteinExistence type="inferred from homology"/>
<comment type="subunit">
    <text evidence="8">Component of the translation initiation factor 2B (eIF2B) complex which is a heterodecamer of two sets of five different subunits: alpha, beta, gamma, delta and epsilon. Subunits alpha, beta and delta comprise a regulatory subcomplex and subunits epsilon and gamma comprise a catalytic subcomplex. Within the complex, the hexameric regulatory complex resides at the center, with the two heterodimeric catalytic subcomplexes bound on opposite sides.</text>
</comment>
<gene>
    <name evidence="11" type="ORF">Cboi02_000008500</name>
</gene>
<evidence type="ECO:0000256" key="3">
    <source>
        <dbReference type="ARBA" id="ARBA00022490"/>
    </source>
</evidence>
<comment type="caution">
    <text evidence="11">The sequence shown here is derived from an EMBL/GenBank/DDBJ whole genome shotgun (WGS) entry which is preliminary data.</text>
</comment>
<dbReference type="Pfam" id="PF25084">
    <property type="entry name" value="LbH_EIF2B"/>
    <property type="match status" value="1"/>
</dbReference>
<evidence type="ECO:0000256" key="5">
    <source>
        <dbReference type="ARBA" id="ARBA00022917"/>
    </source>
</evidence>
<protein>
    <recommendedName>
        <fullName evidence="6">Translation initiation factor eIF2B subunit gamma</fullName>
    </recommendedName>
    <alternativeName>
        <fullName evidence="7">eIF2B GDP-GTP exchange factor subunit gamma</fullName>
    </alternativeName>
</protein>
<dbReference type="PANTHER" id="PTHR45989:SF1">
    <property type="entry name" value="TRANSLATION INITIATION FACTOR EIF-2B SUBUNIT GAMMA"/>
    <property type="match status" value="1"/>
</dbReference>
<dbReference type="GO" id="GO:0002183">
    <property type="term" value="P:cytoplasmic translational initiation"/>
    <property type="evidence" value="ECO:0007669"/>
    <property type="project" value="TreeGrafter"/>
</dbReference>
<evidence type="ECO:0000256" key="2">
    <source>
        <dbReference type="ARBA" id="ARBA00007878"/>
    </source>
</evidence>
<dbReference type="GO" id="GO:0005851">
    <property type="term" value="C:eukaryotic translation initiation factor 2B complex"/>
    <property type="evidence" value="ECO:0007669"/>
    <property type="project" value="TreeGrafter"/>
</dbReference>
<dbReference type="Gene3D" id="2.160.10.10">
    <property type="entry name" value="Hexapeptide repeat proteins"/>
    <property type="match status" value="1"/>
</dbReference>
<dbReference type="GO" id="GO:0005085">
    <property type="term" value="F:guanyl-nucleotide exchange factor activity"/>
    <property type="evidence" value="ECO:0007669"/>
    <property type="project" value="TreeGrafter"/>
</dbReference>
<evidence type="ECO:0000313" key="11">
    <source>
        <dbReference type="EMBL" id="GME66625.1"/>
    </source>
</evidence>
<comment type="subcellular location">
    <subcellularLocation>
        <location evidence="1">Cytoplasm</location>
        <location evidence="1">Cytosol</location>
    </subcellularLocation>
</comment>
<evidence type="ECO:0000256" key="7">
    <source>
        <dbReference type="ARBA" id="ARBA00044229"/>
    </source>
</evidence>
<feature type="compositionally biased region" description="Acidic residues" evidence="9">
    <location>
        <begin position="425"/>
        <end position="453"/>
    </location>
</feature>
<keyword evidence="3" id="KW-0963">Cytoplasm</keyword>
<evidence type="ECO:0000256" key="9">
    <source>
        <dbReference type="SAM" id="MobiDB-lite"/>
    </source>
</evidence>
<feature type="region of interest" description="Disordered" evidence="9">
    <location>
        <begin position="416"/>
        <end position="453"/>
    </location>
</feature>
<evidence type="ECO:0000313" key="12">
    <source>
        <dbReference type="Proteomes" id="UP001165120"/>
    </source>
</evidence>
<keyword evidence="4" id="KW-0396">Initiation factor</keyword>
<dbReference type="PANTHER" id="PTHR45989">
    <property type="entry name" value="TRANSLATION INITIATION FACTOR EIF-2B SUBUNIT GAMMA"/>
    <property type="match status" value="1"/>
</dbReference>
<dbReference type="GO" id="GO:0003743">
    <property type="term" value="F:translation initiation factor activity"/>
    <property type="evidence" value="ECO:0007669"/>
    <property type="project" value="UniProtKB-KW"/>
</dbReference>
<comment type="similarity">
    <text evidence="2">Belongs to the eIF-2B gamma/epsilon subunits family.</text>
</comment>
<dbReference type="GO" id="GO:0005829">
    <property type="term" value="C:cytosol"/>
    <property type="evidence" value="ECO:0007669"/>
    <property type="project" value="UniProtKB-SubCell"/>
</dbReference>
<evidence type="ECO:0000256" key="6">
    <source>
        <dbReference type="ARBA" id="ARBA00044196"/>
    </source>
</evidence>
<name>A0A9W6SSV2_CANBO</name>
<accession>A0A9W6SSV2</accession>
<dbReference type="Proteomes" id="UP001165120">
    <property type="component" value="Unassembled WGS sequence"/>
</dbReference>
<feature type="domain" description="EIF2B subunit epsilon/gamma LbH" evidence="10">
    <location>
        <begin position="305"/>
        <end position="392"/>
    </location>
</feature>
<keyword evidence="12" id="KW-1185">Reference proteome</keyword>
<dbReference type="EMBL" id="BSXN01000013">
    <property type="protein sequence ID" value="GME66625.1"/>
    <property type="molecule type" value="Genomic_DNA"/>
</dbReference>
<evidence type="ECO:0000256" key="1">
    <source>
        <dbReference type="ARBA" id="ARBA00004514"/>
    </source>
</evidence>
<evidence type="ECO:0000256" key="4">
    <source>
        <dbReference type="ARBA" id="ARBA00022540"/>
    </source>
</evidence>
<sequence length="453" mass="50624">MEFHAVIFCGKGNALSPISAAKETGLTKALLPVANKPLIEYVLEWCDKAPFKNVTIVSDLKSLTPITKVVDQYKSRRDPELIRTTIMECVPAEGYTTGDMFKSLAGKINSDFVILPCDFVTDVPPQVLIEVFRSQSDVNLGLSIHYKNNFENVDKKVLKNNYTVYATQEDGDNCLLDLYTKQSIALSKALKIRTQLMWRYPRTSISTKLMDSFIFFGKEKCIQIINDPHENISTNKSISKVKRNLSRRSWKHSEPKDKIGMFILPQQATFARCNNLSVYMEVNRSFLKEKAKNAGNVLVSKEKGAATIGADSIVGEETILGERTSVKRCVVGNKCKIGKKCRLTGCIIMDGVEIEDEVTLENCIVGLKAQIGSKCKLINCNVEGQYEIGHGVSIKGETLTNTALGLEDDNASMYSDLYSDYSNEGADDDSGVDEYDDENFEEYESEDDLFERT</sequence>
<reference evidence="11" key="1">
    <citation type="submission" date="2023-04" db="EMBL/GenBank/DDBJ databases">
        <title>Candida boidinii NBRC 10035.</title>
        <authorList>
            <person name="Ichikawa N."/>
            <person name="Sato H."/>
            <person name="Tonouchi N."/>
        </authorList>
    </citation>
    <scope>NUCLEOTIDE SEQUENCE</scope>
    <source>
        <strain evidence="11">NBRC 10035</strain>
    </source>
</reference>
<organism evidence="11 12">
    <name type="scientific">Candida boidinii</name>
    <name type="common">Yeast</name>
    <dbReference type="NCBI Taxonomy" id="5477"/>
    <lineage>
        <taxon>Eukaryota</taxon>
        <taxon>Fungi</taxon>
        <taxon>Dikarya</taxon>
        <taxon>Ascomycota</taxon>
        <taxon>Saccharomycotina</taxon>
        <taxon>Pichiomycetes</taxon>
        <taxon>Pichiales</taxon>
        <taxon>Pichiaceae</taxon>
        <taxon>Ogataea</taxon>
        <taxon>Ogataea/Candida clade</taxon>
    </lineage>
</organism>